<dbReference type="RefSeq" id="WP_135246725.1">
    <property type="nucleotide sequence ID" value="NZ_SIHO01000003.1"/>
</dbReference>
<name>A0A4Y9EKE1_9SPHN</name>
<dbReference type="OrthoDB" id="7596883at2"/>
<evidence type="ECO:0000313" key="2">
    <source>
        <dbReference type="Proteomes" id="UP000297737"/>
    </source>
</evidence>
<proteinExistence type="predicted"/>
<dbReference type="AlphaFoldDB" id="A0A4Y9EKE1"/>
<comment type="caution">
    <text evidence="1">The sequence shown here is derived from an EMBL/GenBank/DDBJ whole genome shotgun (WGS) entry which is preliminary data.</text>
</comment>
<organism evidence="1 2">
    <name type="scientific">Glacieibacterium arshaanense</name>
    <dbReference type="NCBI Taxonomy" id="2511025"/>
    <lineage>
        <taxon>Bacteria</taxon>
        <taxon>Pseudomonadati</taxon>
        <taxon>Pseudomonadota</taxon>
        <taxon>Alphaproteobacteria</taxon>
        <taxon>Sphingomonadales</taxon>
        <taxon>Sphingosinicellaceae</taxon>
        <taxon>Glacieibacterium</taxon>
    </lineage>
</organism>
<dbReference type="EMBL" id="SIHO01000003">
    <property type="protein sequence ID" value="TFU01221.1"/>
    <property type="molecule type" value="Genomic_DNA"/>
</dbReference>
<accession>A0A4Y9EKE1</accession>
<reference evidence="1 2" key="1">
    <citation type="submission" date="2019-02" db="EMBL/GenBank/DDBJ databases">
        <title>Polymorphobacter sp. isolated from the lake at the Tibet of China.</title>
        <authorList>
            <person name="Li A."/>
        </authorList>
    </citation>
    <scope>NUCLEOTIDE SEQUENCE [LARGE SCALE GENOMIC DNA]</scope>
    <source>
        <strain evidence="1 2">DJ1R-1</strain>
    </source>
</reference>
<evidence type="ECO:0000313" key="1">
    <source>
        <dbReference type="EMBL" id="TFU01221.1"/>
    </source>
</evidence>
<gene>
    <name evidence="1" type="ORF">EUV02_13025</name>
</gene>
<keyword evidence="2" id="KW-1185">Reference proteome</keyword>
<dbReference type="Proteomes" id="UP000297737">
    <property type="component" value="Unassembled WGS sequence"/>
</dbReference>
<protein>
    <submittedName>
        <fullName evidence="1">Uncharacterized protein</fullName>
    </submittedName>
</protein>
<sequence length="123" mass="13567">MATTAPSRRRSTLRRLLAAAAVLALAWWVWQARKPVQLDQPQAQARAEQMLGAYMARSGEPPAHFAAMAGIEYPEGWEFSWSYTPCPEVARLSIFIRRSGSGHYGELPDCHPTRGFGAAPQAV</sequence>